<dbReference type="PROSITE" id="PS51163">
    <property type="entry name" value="YRDC"/>
    <property type="match status" value="1"/>
</dbReference>
<dbReference type="PANTHER" id="PTHR42828:SF3">
    <property type="entry name" value="THREONYLCARBAMOYL-AMP SYNTHASE"/>
    <property type="match status" value="1"/>
</dbReference>
<comment type="caution">
    <text evidence="2">The sequence shown here is derived from an EMBL/GenBank/DDBJ whole genome shotgun (WGS) entry which is preliminary data.</text>
</comment>
<dbReference type="Pfam" id="PF01300">
    <property type="entry name" value="Sua5_yciO_yrdC"/>
    <property type="match status" value="1"/>
</dbReference>
<dbReference type="InterPro" id="IPR052532">
    <property type="entry name" value="SUA5_domain"/>
</dbReference>
<dbReference type="InterPro" id="IPR017945">
    <property type="entry name" value="DHBP_synth_RibB-like_a/b_dom"/>
</dbReference>
<evidence type="ECO:0000313" key="2">
    <source>
        <dbReference type="EMBL" id="RIJ46091.1"/>
    </source>
</evidence>
<feature type="domain" description="YrdC-like" evidence="1">
    <location>
        <begin position="12"/>
        <end position="200"/>
    </location>
</feature>
<dbReference type="NCBIfam" id="TIGR00057">
    <property type="entry name" value="L-threonylcarbamoyladenylate synthase"/>
    <property type="match status" value="1"/>
</dbReference>
<evidence type="ECO:0000259" key="1">
    <source>
        <dbReference type="PROSITE" id="PS51163"/>
    </source>
</evidence>
<dbReference type="Proteomes" id="UP000265926">
    <property type="component" value="Unassembled WGS sequence"/>
</dbReference>
<dbReference type="GO" id="GO:0003725">
    <property type="term" value="F:double-stranded RNA binding"/>
    <property type="evidence" value="ECO:0007669"/>
    <property type="project" value="InterPro"/>
</dbReference>
<protein>
    <submittedName>
        <fullName evidence="2">Threonylcarbamoyl-AMP synthase</fullName>
    </submittedName>
</protein>
<dbReference type="OrthoDB" id="9814580at2"/>
<keyword evidence="3" id="KW-1185">Reference proteome</keyword>
<reference evidence="2 3" key="1">
    <citation type="submission" date="2018-08" db="EMBL/GenBank/DDBJ databases">
        <title>Pallidiluteibacterium maritimus gen. nov., sp. nov., isolated from coastal sediment.</title>
        <authorList>
            <person name="Zhou L.Y."/>
        </authorList>
    </citation>
    <scope>NUCLEOTIDE SEQUENCE [LARGE SCALE GENOMIC DNA]</scope>
    <source>
        <strain evidence="2 3">XSD2</strain>
    </source>
</reference>
<dbReference type="Gene3D" id="3.90.870.10">
    <property type="entry name" value="DHBP synthase"/>
    <property type="match status" value="1"/>
</dbReference>
<dbReference type="SUPFAM" id="SSF55821">
    <property type="entry name" value="YrdC/RibB"/>
    <property type="match status" value="1"/>
</dbReference>
<organism evidence="2 3">
    <name type="scientific">Maribellus luteus</name>
    <dbReference type="NCBI Taxonomy" id="2305463"/>
    <lineage>
        <taxon>Bacteria</taxon>
        <taxon>Pseudomonadati</taxon>
        <taxon>Bacteroidota</taxon>
        <taxon>Bacteroidia</taxon>
        <taxon>Marinilabiliales</taxon>
        <taxon>Prolixibacteraceae</taxon>
        <taxon>Maribellus</taxon>
    </lineage>
</organism>
<dbReference type="PANTHER" id="PTHR42828">
    <property type="entry name" value="DHBP SYNTHASE RIBB-LIKE ALPHA/BETA DOMAIN-CONTAINING PROTEIN"/>
    <property type="match status" value="1"/>
</dbReference>
<name>A0A399SUK5_9BACT</name>
<evidence type="ECO:0000313" key="3">
    <source>
        <dbReference type="Proteomes" id="UP000265926"/>
    </source>
</evidence>
<accession>A0A399SUK5</accession>
<dbReference type="InterPro" id="IPR006070">
    <property type="entry name" value="Sua5-like_dom"/>
</dbReference>
<dbReference type="RefSeq" id="WP_119439842.1">
    <property type="nucleotide sequence ID" value="NZ_QWGR01000017.1"/>
</dbReference>
<sequence>MLVRLYNENPNPRDIRDIVEILRQGGVIIYPTDTVYGMGCDITNQKAVEKVARFKGIKIEKSNFSFICSDFSHLSDFTKPIPNHVFKLIRKNLPGPFTFILEANNNVPKYFKGKKKTVGIRIPDNNIIRAIVEELGNPIMSTSIRDEDEIIEYTTDPELIYEKYQDVADVVIDGGYGELVPSTIVDCSGDDIEIVREGKGILEY</sequence>
<dbReference type="AlphaFoldDB" id="A0A399SUK5"/>
<gene>
    <name evidence="2" type="ORF">D1614_20405</name>
</gene>
<dbReference type="EMBL" id="QWGR01000017">
    <property type="protein sequence ID" value="RIJ46091.1"/>
    <property type="molecule type" value="Genomic_DNA"/>
</dbReference>
<proteinExistence type="predicted"/>